<feature type="compositionally biased region" description="Basic and acidic residues" evidence="1">
    <location>
        <begin position="1019"/>
        <end position="1040"/>
    </location>
</feature>
<proteinExistence type="predicted"/>
<evidence type="ECO:0000256" key="1">
    <source>
        <dbReference type="SAM" id="MobiDB-lite"/>
    </source>
</evidence>
<comment type="caution">
    <text evidence="2">The sequence shown here is derived from an EMBL/GenBank/DDBJ whole genome shotgun (WGS) entry which is preliminary data.</text>
</comment>
<keyword evidence="3" id="KW-1185">Reference proteome</keyword>
<evidence type="ECO:0000313" key="2">
    <source>
        <dbReference type="EMBL" id="KAK9270955.1"/>
    </source>
</evidence>
<feature type="region of interest" description="Disordered" evidence="1">
    <location>
        <begin position="2448"/>
        <end position="2471"/>
    </location>
</feature>
<feature type="compositionally biased region" description="Low complexity" evidence="1">
    <location>
        <begin position="563"/>
        <end position="572"/>
    </location>
</feature>
<dbReference type="PANTHER" id="PTHR33621:SF2">
    <property type="entry name" value="RIBOSOMAL L1 DOMAIN-CONTAINING PROTEIN"/>
    <property type="match status" value="1"/>
</dbReference>
<feature type="compositionally biased region" description="Polar residues" evidence="1">
    <location>
        <begin position="2457"/>
        <end position="2468"/>
    </location>
</feature>
<feature type="region of interest" description="Disordered" evidence="1">
    <location>
        <begin position="200"/>
        <end position="245"/>
    </location>
</feature>
<reference evidence="2 3" key="1">
    <citation type="journal article" date="2024" name="Plant J.">
        <title>Genome sequences and population genomics reveal climatic adaptation and genomic divergence between two closely related sweetgum species.</title>
        <authorList>
            <person name="Xu W.Q."/>
            <person name="Ren C.Q."/>
            <person name="Zhang X.Y."/>
            <person name="Comes H.P."/>
            <person name="Liu X.H."/>
            <person name="Li Y.G."/>
            <person name="Kettle C.J."/>
            <person name="Jalonen R."/>
            <person name="Gaisberger H."/>
            <person name="Ma Y.Z."/>
            <person name="Qiu Y.X."/>
        </authorList>
    </citation>
    <scope>NUCLEOTIDE SEQUENCE [LARGE SCALE GENOMIC DNA]</scope>
    <source>
        <strain evidence="2">Hangzhou</strain>
    </source>
</reference>
<feature type="region of interest" description="Disordered" evidence="1">
    <location>
        <begin position="2493"/>
        <end position="2512"/>
    </location>
</feature>
<organism evidence="2 3">
    <name type="scientific">Liquidambar formosana</name>
    <name type="common">Formosan gum</name>
    <dbReference type="NCBI Taxonomy" id="63359"/>
    <lineage>
        <taxon>Eukaryota</taxon>
        <taxon>Viridiplantae</taxon>
        <taxon>Streptophyta</taxon>
        <taxon>Embryophyta</taxon>
        <taxon>Tracheophyta</taxon>
        <taxon>Spermatophyta</taxon>
        <taxon>Magnoliopsida</taxon>
        <taxon>eudicotyledons</taxon>
        <taxon>Gunneridae</taxon>
        <taxon>Pentapetalae</taxon>
        <taxon>Saxifragales</taxon>
        <taxon>Altingiaceae</taxon>
        <taxon>Liquidambar</taxon>
    </lineage>
</organism>
<protein>
    <submittedName>
        <fullName evidence="2">Uncharacterized protein</fullName>
    </submittedName>
</protein>
<gene>
    <name evidence="2" type="ORF">L1049_026543</name>
</gene>
<feature type="region of interest" description="Disordered" evidence="1">
    <location>
        <begin position="1019"/>
        <end position="1043"/>
    </location>
</feature>
<feature type="region of interest" description="Disordered" evidence="1">
    <location>
        <begin position="402"/>
        <end position="486"/>
    </location>
</feature>
<feature type="region of interest" description="Disordered" evidence="1">
    <location>
        <begin position="95"/>
        <end position="120"/>
    </location>
</feature>
<feature type="compositionally biased region" description="Basic and acidic residues" evidence="1">
    <location>
        <begin position="172"/>
        <end position="181"/>
    </location>
</feature>
<feature type="compositionally biased region" description="Basic residues" evidence="1">
    <location>
        <begin position="224"/>
        <end position="233"/>
    </location>
</feature>
<dbReference type="EMBL" id="JBBPBK010000014">
    <property type="protein sequence ID" value="KAK9270955.1"/>
    <property type="molecule type" value="Genomic_DNA"/>
</dbReference>
<feature type="region of interest" description="Disordered" evidence="1">
    <location>
        <begin position="549"/>
        <end position="572"/>
    </location>
</feature>
<dbReference type="PANTHER" id="PTHR33621">
    <property type="entry name" value="ASPARTIC/GLUTAMIC ACID-RICH PROTEIN"/>
    <property type="match status" value="1"/>
</dbReference>
<feature type="compositionally biased region" description="Basic and acidic residues" evidence="1">
    <location>
        <begin position="200"/>
        <end position="213"/>
    </location>
</feature>
<sequence length="2523" mass="276680">MEMDFHNMNRKQLQALCKEHGLPANLKNVDMANKLALLLQEKAKPVTRGQSCLKNLIEIPSDNDYKDVPQKSKKVRFSPKNEMIEFVYLEDSDNEIPQPTKRATRSRSAKPVVNNSGFATENNANTKLSEEIMDNPVRVTRSRAQNLTEGDVVVVSSPPVERKKVRRGPKSRSMEAKRIDGVDDPPSVVELADNVDITDAHANEIRGSDDKILAGEGGNSKPGKLPRRSKRNATKTTESALLDGESGQIEMARRITRSRTQVVGEEASALEIGKVTGTTEFEIQKECEVVLRLKEPLRGLGRKASKRKSVAPQKEMVRSDGSLLLVRNETRKQMRNTLLEEEPSQIDVNVEILKENEMVSLANRPLRRSRRNTMMLKSTALAPEELRTHEIVGSIEPSQQLRESISVKEASVNEEHLRRSRRTASRSDSTVTANGMDGIANGAGKNKPQKRRRDPVLEEETSMTDCEPIIEDPPRRFTRNASKRESIAPAGLSRKAVENKQPQNRWTVQILEEEAPLSTSKSALNEPIVDAGATVAEASKRLIEPSHSKEVVIDSKKRRQGSWRKSSSMKRSSYMEVHPVISDVEEIKDLTTVDLEETLAPKSVKSLGVTTNQETESFVMESVVATENESFAMGNDKEDLLQGDTHKGDDDDQACWSPNRREDFNYDNLVELPVDGFLSAPQSDCVDKPAHLVDLGKELEAEELVLTGTHLHASGIVADDGAEDDKASVHSGQNLEELEEVNRCAEPIIHELVLEDHVSGCNANGGSKLNLENASEEAVSVSHVVTDEIAAENLVELPVDGFLSAQWSYCVDKPAHLVDSVKELEIEELVTGTHLHASGIVAEDGAEDDKASVHSGQNVEELEEANHCAEPIIHESVLEDHVSVCNASGGAKLNLENASEEAVSVSHVGTDEIAAVKVSEIQFTMSSHSILGMTPLTIIISPENQACGNGDKVISTCGHTLVIDNNEQEQEETQANSQYLVQPTMLGRSNTNDVEGEESSSYEIDIPNGTICRDETFVSKSRDGLNSQERTEEAMTAKENEPEEASYMIKSYPADGTKVNLDVEFVRVHSGGQVAKDDESGGTGKIFDNVAEEIVEKSTHGFSDGEGITPIISGKNYDRVDDPLVLICAPETSGIVDKDFPPCEYTAIKDNDEYGLEDQHEFQFSEPSANAIIPSKKEETSCYEAEMVDGTMFEGEEALASNGATGKFSQGKPEEVVGAKEGEHKGTAEIGSAFKGNLDVESTGVDDSIHAVSDESFTEYGIVVEDKESGGSKANCKILSEEGMAHILKFSVGAETSPGISEERERDIPENCEEVPGIHEIVAESHEVPAPSAVVKDTENKPARISQFSGESAPLTPIHTPESHDVSLFDGFHIGDKYSLSIDDDMQGQVFFIVQKGNQLKVPANDINPLERKDALLHEIENWVFDESSYGGADAVGEIMKATSVKRYQDFELGMEAINEVIVKGDGSTNVKDIFSEVLTQHSFDAGSGGKGLPKEVIALSPELVAKKLYEHEEEAIERNCSFDTDRDVSSSENNVLTEDKLNDEGMEGECKVEHYDHVVNNRNSELCPEFDLGDHNDCHKVVAQRNGNASSLAETNCKETEVSEEKTTVETIKITSERIKIIDKPEEEENGGTLQADCPVGLGQVVSEYRDEFAELNVNAPSVLGKNVLGEASEETSNEVAKEKLNFSALEITLNSKDAKDILMDVKSGTIPQLDNLVSIDLDDHEEQELEQSYFITSDEFMPGDGEAAGEKEKVGTMEGKFNFDVKDSGAMAIDVDTLPQITEKDFGNHLEEEKVAEVHDSDWDDHIYENSSVLADTASLATIKGMDMLEEVEKGRTLLPAGPVGLSQAVLDYGLEFSLMNVGAPYATDNMVCAEYEDSERISDGVAKTRLQPDEAKFGSQYNHKEEVIMESNMNITDNNADAERGYVDASPLVTQEDFGDHLVEEEVSNVNESDHDLVVDHICDNTGVAADEAGVVSMDEKGISENNEDGTLVTLQRFNSDGKWDKRNSAEVKLFTDTSCSTCELSSSNAAFPLLNVLLSYEEEYESDVYNQDVSNDAEEKEMKDKGNAPVVVDMPFHEDSEVTVEKNIEAKKGNNDFEDANNSSCVEENARVPQEVVGEHLGDHMGAVEEVAFLSGNECFSNKLLCDNRSMSNAEEIENSSRKFDDPDICDGHSKEFVDFVNLCDISSLKDEMGDDCSVISPISLSANHENGAAEFGVESCMFSSRKIDLYLAEGEEDKVKESNKGVSETTIICESNEDARKVKKNPIILQLVAEEEHGKEKHHMEEEVADLNGTHVAFSGEPISEDGVASMEENEMAITTRVCNDSKCNIQKSVEVENSCVSTHPEILTEAVKMGGTDHAASDETAAEGEPKDSTIENVTNVAMKDKKCEAMGEAIEPTEAILKPGFRVADLPPAFIDSAVGRGVAEDTKMRQAELEFTRKKNPDAKMDCGNSWSAKQMNSSMTKRKNIRTPSIFKTPKKLLHTVDMKENTPSIKGEPKGSITAVKSVTKRRALENLQ</sequence>
<name>A0AAP0NDI3_LIQFO</name>
<feature type="region of interest" description="Disordered" evidence="1">
    <location>
        <begin position="159"/>
        <end position="187"/>
    </location>
</feature>
<dbReference type="Proteomes" id="UP001415857">
    <property type="component" value="Unassembled WGS sequence"/>
</dbReference>
<evidence type="ECO:0000313" key="3">
    <source>
        <dbReference type="Proteomes" id="UP001415857"/>
    </source>
</evidence>
<accession>A0AAP0NDI3</accession>